<evidence type="ECO:0000256" key="1">
    <source>
        <dbReference type="ARBA" id="ARBA00001933"/>
    </source>
</evidence>
<organism evidence="8 9">
    <name type="scientific">Anditalea andensis</name>
    <dbReference type="NCBI Taxonomy" id="1048983"/>
    <lineage>
        <taxon>Bacteria</taxon>
        <taxon>Pseudomonadati</taxon>
        <taxon>Bacteroidota</taxon>
        <taxon>Cytophagia</taxon>
        <taxon>Cytophagales</taxon>
        <taxon>Cytophagaceae</taxon>
        <taxon>Anditalea</taxon>
    </lineage>
</organism>
<dbReference type="GO" id="GO:0006520">
    <property type="term" value="P:amino acid metabolic process"/>
    <property type="evidence" value="ECO:0007669"/>
    <property type="project" value="InterPro"/>
</dbReference>
<dbReference type="RefSeq" id="WP_035075794.1">
    <property type="nucleotide sequence ID" value="NZ_JMIH01000023.1"/>
</dbReference>
<keyword evidence="9" id="KW-1185">Reference proteome</keyword>
<dbReference type="PANTHER" id="PTHR46383:SF1">
    <property type="entry name" value="ASPARTATE AMINOTRANSFERASE"/>
    <property type="match status" value="1"/>
</dbReference>
<feature type="domain" description="Aminotransferase class I/classII large" evidence="7">
    <location>
        <begin position="33"/>
        <end position="392"/>
    </location>
</feature>
<dbReference type="GO" id="GO:0030170">
    <property type="term" value="F:pyridoxal phosphate binding"/>
    <property type="evidence" value="ECO:0007669"/>
    <property type="project" value="InterPro"/>
</dbReference>
<dbReference type="GO" id="GO:0008483">
    <property type="term" value="F:transaminase activity"/>
    <property type="evidence" value="ECO:0007669"/>
    <property type="project" value="UniProtKB-KW"/>
</dbReference>
<evidence type="ECO:0000256" key="3">
    <source>
        <dbReference type="ARBA" id="ARBA00022576"/>
    </source>
</evidence>
<keyword evidence="4 6" id="KW-0808">Transferase</keyword>
<protein>
    <recommendedName>
        <fullName evidence="6">Aminotransferase</fullName>
        <ecNumber evidence="6">2.6.1.-</ecNumber>
    </recommendedName>
</protein>
<evidence type="ECO:0000259" key="7">
    <source>
        <dbReference type="Pfam" id="PF00155"/>
    </source>
</evidence>
<dbReference type="InterPro" id="IPR004838">
    <property type="entry name" value="NHTrfase_class1_PyrdxlP-BS"/>
</dbReference>
<dbReference type="Gene3D" id="3.90.1150.10">
    <property type="entry name" value="Aspartate Aminotransferase, domain 1"/>
    <property type="match status" value="1"/>
</dbReference>
<dbReference type="PANTHER" id="PTHR46383">
    <property type="entry name" value="ASPARTATE AMINOTRANSFERASE"/>
    <property type="match status" value="1"/>
</dbReference>
<dbReference type="FunFam" id="3.40.640.10:FF:000033">
    <property type="entry name" value="Aspartate aminotransferase"/>
    <property type="match status" value="1"/>
</dbReference>
<dbReference type="eggNOG" id="COG0436">
    <property type="taxonomic scope" value="Bacteria"/>
</dbReference>
<comment type="similarity">
    <text evidence="2 6">Belongs to the class-I pyridoxal-phosphate-dependent aminotransferase family.</text>
</comment>
<keyword evidence="3 6" id="KW-0032">Aminotransferase</keyword>
<dbReference type="PROSITE" id="PS00105">
    <property type="entry name" value="AA_TRANSFER_CLASS_1"/>
    <property type="match status" value="1"/>
</dbReference>
<dbReference type="EC" id="2.6.1.-" evidence="6"/>
<dbReference type="AlphaFoldDB" id="A0A074KX74"/>
<dbReference type="SUPFAM" id="SSF53383">
    <property type="entry name" value="PLP-dependent transferases"/>
    <property type="match status" value="1"/>
</dbReference>
<comment type="caution">
    <text evidence="8">The sequence shown here is derived from an EMBL/GenBank/DDBJ whole genome shotgun (WGS) entry which is preliminary data.</text>
</comment>
<dbReference type="Proteomes" id="UP000027821">
    <property type="component" value="Unassembled WGS sequence"/>
</dbReference>
<reference evidence="8 9" key="1">
    <citation type="submission" date="2014-04" db="EMBL/GenBank/DDBJ databases">
        <title>Characterization and application of a salt tolerant electro-active bacterium.</title>
        <authorList>
            <person name="Yang L."/>
            <person name="Wei S."/>
            <person name="Tay Q.X.M."/>
        </authorList>
    </citation>
    <scope>NUCLEOTIDE SEQUENCE [LARGE SCALE GENOMIC DNA]</scope>
    <source>
        <strain evidence="8 9">LY1</strain>
    </source>
</reference>
<evidence type="ECO:0000256" key="2">
    <source>
        <dbReference type="ARBA" id="ARBA00007441"/>
    </source>
</evidence>
<dbReference type="OrthoDB" id="9802328at2"/>
<dbReference type="InterPro" id="IPR015421">
    <property type="entry name" value="PyrdxlP-dep_Trfase_major"/>
</dbReference>
<dbReference type="InterPro" id="IPR015424">
    <property type="entry name" value="PyrdxlP-dep_Trfase"/>
</dbReference>
<proteinExistence type="inferred from homology"/>
<dbReference type="InterPro" id="IPR015422">
    <property type="entry name" value="PyrdxlP-dep_Trfase_small"/>
</dbReference>
<comment type="cofactor">
    <cofactor evidence="1 6">
        <name>pyridoxal 5'-phosphate</name>
        <dbReference type="ChEBI" id="CHEBI:597326"/>
    </cofactor>
</comment>
<accession>A0A074KX74</accession>
<evidence type="ECO:0000256" key="4">
    <source>
        <dbReference type="ARBA" id="ARBA00022679"/>
    </source>
</evidence>
<evidence type="ECO:0000256" key="5">
    <source>
        <dbReference type="ARBA" id="ARBA00022898"/>
    </source>
</evidence>
<gene>
    <name evidence="8" type="ORF">EL17_14480</name>
</gene>
<evidence type="ECO:0000313" key="9">
    <source>
        <dbReference type="Proteomes" id="UP000027821"/>
    </source>
</evidence>
<name>A0A074KX74_9BACT</name>
<dbReference type="InterPro" id="IPR004839">
    <property type="entry name" value="Aminotransferase_I/II_large"/>
</dbReference>
<dbReference type="CDD" id="cd00609">
    <property type="entry name" value="AAT_like"/>
    <property type="match status" value="1"/>
</dbReference>
<dbReference type="EMBL" id="JMIH01000023">
    <property type="protein sequence ID" value="KEO72830.1"/>
    <property type="molecule type" value="Genomic_DNA"/>
</dbReference>
<dbReference type="Gene3D" id="3.40.640.10">
    <property type="entry name" value="Type I PLP-dependent aspartate aminotransferase-like (Major domain)"/>
    <property type="match status" value="1"/>
</dbReference>
<dbReference type="InterPro" id="IPR050596">
    <property type="entry name" value="AspAT/PAT-like"/>
</dbReference>
<evidence type="ECO:0000256" key="6">
    <source>
        <dbReference type="RuleBase" id="RU000481"/>
    </source>
</evidence>
<dbReference type="Pfam" id="PF00155">
    <property type="entry name" value="Aminotran_1_2"/>
    <property type="match status" value="1"/>
</dbReference>
<sequence length="400" mass="43594">MNYILSDRINNMEESATLAMAKTARELKLKGIDIISLSLGEPDFKTPVHIQEAAKAAVDEGKWFAYPPVAGYQDLREAIAAKLRDVNHISEAKAEHIVLSTGAKHSIANIFMCLLNEGDEVVIFSPYWVSYAEIIKLAGGVPVLIEGNLENNFKATADQLSDALTDKTRAVIYSSPCNPTGSVFSKEELEAIAEVIKSRQDVIVIADEIYELINFTGAHASIASFDGMFERTITVNGFSKGYAMTGWRVGYICAPVEIAKACEKMQGQFTSGGNTIAQRAALAAIRGDHGPSTVMAEAYLRRRDLVLELIQDIPGLETHVPEGAFYFFPKVTSFFGKTSGKHSVNNADDLCLYLLDEAHVSLVTGAAFGAPDCVRLSYAASEDELKEALKRIKEALSKLK</sequence>
<dbReference type="STRING" id="1048983.EL17_14480"/>
<evidence type="ECO:0000313" key="8">
    <source>
        <dbReference type="EMBL" id="KEO72830.1"/>
    </source>
</evidence>
<keyword evidence="5" id="KW-0663">Pyridoxal phosphate</keyword>